<dbReference type="OrthoDB" id="117285at2759"/>
<dbReference type="Proteomes" id="UP001165121">
    <property type="component" value="Unassembled WGS sequence"/>
</dbReference>
<gene>
    <name evidence="1" type="ORF">Pfra01_002066400</name>
</gene>
<comment type="caution">
    <text evidence="1">The sequence shown here is derived from an EMBL/GenBank/DDBJ whole genome shotgun (WGS) entry which is preliminary data.</text>
</comment>
<organism evidence="1 2">
    <name type="scientific">Phytophthora fragariaefolia</name>
    <dbReference type="NCBI Taxonomy" id="1490495"/>
    <lineage>
        <taxon>Eukaryota</taxon>
        <taxon>Sar</taxon>
        <taxon>Stramenopiles</taxon>
        <taxon>Oomycota</taxon>
        <taxon>Peronosporomycetes</taxon>
        <taxon>Peronosporales</taxon>
        <taxon>Peronosporaceae</taxon>
        <taxon>Phytophthora</taxon>
    </lineage>
</organism>
<evidence type="ECO:0000313" key="2">
    <source>
        <dbReference type="Proteomes" id="UP001165121"/>
    </source>
</evidence>
<dbReference type="SUPFAM" id="SSF50630">
    <property type="entry name" value="Acid proteases"/>
    <property type="match status" value="1"/>
</dbReference>
<accession>A0A9W6Y299</accession>
<dbReference type="InterPro" id="IPR021109">
    <property type="entry name" value="Peptidase_aspartic_dom_sf"/>
</dbReference>
<dbReference type="Pfam" id="PF13650">
    <property type="entry name" value="Asp_protease_2"/>
    <property type="match status" value="1"/>
</dbReference>
<name>A0A9W6Y299_9STRA</name>
<protein>
    <submittedName>
        <fullName evidence="1">Unnamed protein product</fullName>
    </submittedName>
</protein>
<reference evidence="1" key="1">
    <citation type="submission" date="2023-04" db="EMBL/GenBank/DDBJ databases">
        <title>Phytophthora fragariaefolia NBRC 109709.</title>
        <authorList>
            <person name="Ichikawa N."/>
            <person name="Sato H."/>
            <person name="Tonouchi N."/>
        </authorList>
    </citation>
    <scope>NUCLEOTIDE SEQUENCE</scope>
    <source>
        <strain evidence="1">NBRC 109709</strain>
    </source>
</reference>
<dbReference type="AlphaFoldDB" id="A0A9W6Y299"/>
<keyword evidence="2" id="KW-1185">Reference proteome</keyword>
<dbReference type="EMBL" id="BSXT01002847">
    <property type="protein sequence ID" value="GMF51244.1"/>
    <property type="molecule type" value="Genomic_DNA"/>
</dbReference>
<sequence>MRALVQGAVNDARTRILLDAGANVSMISKRFAKQLRLREVRDHGRCIEIQGFTKGTMATTKRALVKVNLGWNQVYEYELMVMDHGAGVDVVLGTDFMIPGGVRLDLFDATARFPDEVKIPFINTQRKVDTREEDPHVPDGPTEVLRIPGHASRDYRPMRKPPTNTTHESWVRRTKEMILKVV</sequence>
<dbReference type="Gene3D" id="2.40.70.10">
    <property type="entry name" value="Acid Proteases"/>
    <property type="match status" value="1"/>
</dbReference>
<proteinExistence type="predicted"/>
<dbReference type="CDD" id="cd00303">
    <property type="entry name" value="retropepsin_like"/>
    <property type="match status" value="1"/>
</dbReference>
<evidence type="ECO:0000313" key="1">
    <source>
        <dbReference type="EMBL" id="GMF51244.1"/>
    </source>
</evidence>